<dbReference type="EMBL" id="KV423959">
    <property type="protein sequence ID" value="KZT57793.1"/>
    <property type="molecule type" value="Genomic_DNA"/>
</dbReference>
<dbReference type="OrthoDB" id="10257049at2759"/>
<dbReference type="Proteomes" id="UP000076842">
    <property type="component" value="Unassembled WGS sequence"/>
</dbReference>
<evidence type="ECO:0000313" key="2">
    <source>
        <dbReference type="EMBL" id="KZT57793.1"/>
    </source>
</evidence>
<dbReference type="STRING" id="1353952.A0A165G9X9"/>
<dbReference type="InterPro" id="IPR036291">
    <property type="entry name" value="NAD(P)-bd_dom_sf"/>
</dbReference>
<proteinExistence type="predicted"/>
<feature type="domain" description="Enoyl reductase (ER)" evidence="1">
    <location>
        <begin position="15"/>
        <end position="325"/>
    </location>
</feature>
<dbReference type="Pfam" id="PF08240">
    <property type="entry name" value="ADH_N"/>
    <property type="match status" value="1"/>
</dbReference>
<dbReference type="InterPro" id="IPR020843">
    <property type="entry name" value="ER"/>
</dbReference>
<dbReference type="SUPFAM" id="SSF50129">
    <property type="entry name" value="GroES-like"/>
    <property type="match status" value="1"/>
</dbReference>
<dbReference type="InterPro" id="IPR002364">
    <property type="entry name" value="Quin_OxRdtase/zeta-crystal_CS"/>
</dbReference>
<dbReference type="GO" id="GO:0008270">
    <property type="term" value="F:zinc ion binding"/>
    <property type="evidence" value="ECO:0007669"/>
    <property type="project" value="InterPro"/>
</dbReference>
<dbReference type="InterPro" id="IPR051397">
    <property type="entry name" value="Zn-ADH-like_protein"/>
</dbReference>
<dbReference type="Gene3D" id="3.90.180.10">
    <property type="entry name" value="Medium-chain alcohol dehydrogenases, catalytic domain"/>
    <property type="match status" value="1"/>
</dbReference>
<dbReference type="PANTHER" id="PTHR43677">
    <property type="entry name" value="SHORT-CHAIN DEHYDROGENASE/REDUCTASE"/>
    <property type="match status" value="1"/>
</dbReference>
<protein>
    <submittedName>
        <fullName evidence="2">NAD(P)-binding protein</fullName>
    </submittedName>
</protein>
<evidence type="ECO:0000313" key="3">
    <source>
        <dbReference type="Proteomes" id="UP000076842"/>
    </source>
</evidence>
<dbReference type="SMART" id="SM00829">
    <property type="entry name" value="PKS_ER"/>
    <property type="match status" value="1"/>
</dbReference>
<dbReference type="Gene3D" id="3.40.50.720">
    <property type="entry name" value="NAD(P)-binding Rossmann-like Domain"/>
    <property type="match status" value="1"/>
</dbReference>
<dbReference type="InParanoid" id="A0A165G9X9"/>
<dbReference type="AlphaFoldDB" id="A0A165G9X9"/>
<sequence>MRGIVVKEYMHPSKRTVSKDAPEPTLGKNDVLVDVEVAALNFFDILQSQGKYQNQPPFPYVLGAELSGTISPKSPIPKGCAFKPGDKVFGYAQGAFGERIACDYRMIYPIPKGMAFEQAAGLSITYPTSYEGIVSRGETKAGDWVLVHAGAGGVGLSAVQIAKSLGAKVIATAGSHAKLEICKKVGGADEALDYSKPGWQKEVLRITGGKGVDVIYDPVGLIKDSLKCIAWKGRAVVVGFAGGTIEQLPSNLILLKNISIVGVHWGAYAKNEPQHIPEVWKGLFDLFESGKLKPAVYDPVYSGLDSVPGALQDLESRKTWGKAVVRVKEVPERAKL</sequence>
<reference evidence="2 3" key="1">
    <citation type="journal article" date="2016" name="Mol. Biol. Evol.">
        <title>Comparative Genomics of Early-Diverging Mushroom-Forming Fungi Provides Insights into the Origins of Lignocellulose Decay Capabilities.</title>
        <authorList>
            <person name="Nagy L.G."/>
            <person name="Riley R."/>
            <person name="Tritt A."/>
            <person name="Adam C."/>
            <person name="Daum C."/>
            <person name="Floudas D."/>
            <person name="Sun H."/>
            <person name="Yadav J.S."/>
            <person name="Pangilinan J."/>
            <person name="Larsson K.H."/>
            <person name="Matsuura K."/>
            <person name="Barry K."/>
            <person name="Labutti K."/>
            <person name="Kuo R."/>
            <person name="Ohm R.A."/>
            <person name="Bhattacharya S.S."/>
            <person name="Shirouzu T."/>
            <person name="Yoshinaga Y."/>
            <person name="Martin F.M."/>
            <person name="Grigoriev I.V."/>
            <person name="Hibbett D.S."/>
        </authorList>
    </citation>
    <scope>NUCLEOTIDE SEQUENCE [LARGE SCALE GENOMIC DNA]</scope>
    <source>
        <strain evidence="2 3">HHB12733</strain>
    </source>
</reference>
<dbReference type="CDD" id="cd08241">
    <property type="entry name" value="QOR1"/>
    <property type="match status" value="1"/>
</dbReference>
<dbReference type="InterPro" id="IPR013154">
    <property type="entry name" value="ADH-like_N"/>
</dbReference>
<keyword evidence="3" id="KW-1185">Reference proteome</keyword>
<gene>
    <name evidence="2" type="ORF">CALCODRAFT_482949</name>
</gene>
<dbReference type="PANTHER" id="PTHR43677:SF4">
    <property type="entry name" value="QUINONE OXIDOREDUCTASE-LIKE PROTEIN 2"/>
    <property type="match status" value="1"/>
</dbReference>
<dbReference type="Pfam" id="PF00107">
    <property type="entry name" value="ADH_zinc_N"/>
    <property type="match status" value="1"/>
</dbReference>
<dbReference type="PROSITE" id="PS01162">
    <property type="entry name" value="QOR_ZETA_CRYSTAL"/>
    <property type="match status" value="1"/>
</dbReference>
<dbReference type="InterPro" id="IPR013149">
    <property type="entry name" value="ADH-like_C"/>
</dbReference>
<organism evidence="2 3">
    <name type="scientific">Calocera cornea HHB12733</name>
    <dbReference type="NCBI Taxonomy" id="1353952"/>
    <lineage>
        <taxon>Eukaryota</taxon>
        <taxon>Fungi</taxon>
        <taxon>Dikarya</taxon>
        <taxon>Basidiomycota</taxon>
        <taxon>Agaricomycotina</taxon>
        <taxon>Dacrymycetes</taxon>
        <taxon>Dacrymycetales</taxon>
        <taxon>Dacrymycetaceae</taxon>
        <taxon>Calocera</taxon>
    </lineage>
</organism>
<dbReference type="InterPro" id="IPR011032">
    <property type="entry name" value="GroES-like_sf"/>
</dbReference>
<dbReference type="GO" id="GO:0016491">
    <property type="term" value="F:oxidoreductase activity"/>
    <property type="evidence" value="ECO:0007669"/>
    <property type="project" value="InterPro"/>
</dbReference>
<evidence type="ECO:0000259" key="1">
    <source>
        <dbReference type="SMART" id="SM00829"/>
    </source>
</evidence>
<name>A0A165G9X9_9BASI</name>
<accession>A0A165G9X9</accession>
<dbReference type="SUPFAM" id="SSF51735">
    <property type="entry name" value="NAD(P)-binding Rossmann-fold domains"/>
    <property type="match status" value="1"/>
</dbReference>
<dbReference type="GO" id="GO:0005739">
    <property type="term" value="C:mitochondrion"/>
    <property type="evidence" value="ECO:0007669"/>
    <property type="project" value="TreeGrafter"/>
</dbReference>